<dbReference type="Gene3D" id="3.40.50.720">
    <property type="entry name" value="NAD(P)-binding Rossmann-like Domain"/>
    <property type="match status" value="1"/>
</dbReference>
<evidence type="ECO:0000256" key="2">
    <source>
        <dbReference type="ARBA" id="ARBA00013014"/>
    </source>
</evidence>
<evidence type="ECO:0000259" key="8">
    <source>
        <dbReference type="Pfam" id="PF08546"/>
    </source>
</evidence>
<dbReference type="Pfam" id="PF08546">
    <property type="entry name" value="ApbA_C"/>
    <property type="match status" value="1"/>
</dbReference>
<dbReference type="NCBIfam" id="TIGR00745">
    <property type="entry name" value="apbA_panE"/>
    <property type="match status" value="1"/>
</dbReference>
<dbReference type="EMBL" id="MCBS01023777">
    <property type="protein sequence ID" value="RKF74805.1"/>
    <property type="molecule type" value="Genomic_DNA"/>
</dbReference>
<evidence type="ECO:0000313" key="9">
    <source>
        <dbReference type="EMBL" id="RKF74805.1"/>
    </source>
</evidence>
<dbReference type="InterPro" id="IPR036291">
    <property type="entry name" value="NAD(P)-bd_dom_sf"/>
</dbReference>
<gene>
    <name evidence="9" type="ORF">GcM1_237027</name>
</gene>
<evidence type="ECO:0000259" key="7">
    <source>
        <dbReference type="Pfam" id="PF02558"/>
    </source>
</evidence>
<dbReference type="SUPFAM" id="SSF51735">
    <property type="entry name" value="NAD(P)-binding Rossmann-fold domains"/>
    <property type="match status" value="1"/>
</dbReference>
<evidence type="ECO:0000256" key="6">
    <source>
        <dbReference type="SAM" id="MobiDB-lite"/>
    </source>
</evidence>
<dbReference type="Proteomes" id="UP000285326">
    <property type="component" value="Unassembled WGS sequence"/>
</dbReference>
<dbReference type="Gene3D" id="1.10.1040.10">
    <property type="entry name" value="N-(1-d-carboxylethyl)-l-norvaline Dehydrogenase, domain 2"/>
    <property type="match status" value="1"/>
</dbReference>
<comment type="similarity">
    <text evidence="1">Belongs to the ketopantoate reductase family.</text>
</comment>
<dbReference type="InterPro" id="IPR013332">
    <property type="entry name" value="KPR_N"/>
</dbReference>
<evidence type="ECO:0000256" key="1">
    <source>
        <dbReference type="ARBA" id="ARBA00007870"/>
    </source>
</evidence>
<feature type="region of interest" description="Disordered" evidence="6">
    <location>
        <begin position="64"/>
        <end position="83"/>
    </location>
</feature>
<feature type="domain" description="Ketopantoate reductase C-terminal" evidence="8">
    <location>
        <begin position="246"/>
        <end position="379"/>
    </location>
</feature>
<feature type="domain" description="Ketopantoate reductase N-terminal" evidence="7">
    <location>
        <begin position="8"/>
        <end position="206"/>
    </location>
</feature>
<dbReference type="PANTHER" id="PTHR43765:SF2">
    <property type="entry name" value="2-DEHYDROPANTOATE 2-REDUCTASE"/>
    <property type="match status" value="1"/>
</dbReference>
<dbReference type="AlphaFoldDB" id="A0A420IJZ5"/>
<dbReference type="Pfam" id="PF02558">
    <property type="entry name" value="ApbA"/>
    <property type="match status" value="1"/>
</dbReference>
<dbReference type="InterPro" id="IPR050838">
    <property type="entry name" value="Ketopantoate_reductase"/>
</dbReference>
<dbReference type="InterPro" id="IPR013752">
    <property type="entry name" value="KPA_reductase"/>
</dbReference>
<dbReference type="InterPro" id="IPR008927">
    <property type="entry name" value="6-PGluconate_DH-like_C_sf"/>
</dbReference>
<dbReference type="GO" id="GO:0005739">
    <property type="term" value="C:mitochondrion"/>
    <property type="evidence" value="ECO:0007669"/>
    <property type="project" value="TreeGrafter"/>
</dbReference>
<keyword evidence="3" id="KW-0521">NADP</keyword>
<dbReference type="PANTHER" id="PTHR43765">
    <property type="entry name" value="2-DEHYDROPANTOATE 2-REDUCTASE-RELATED"/>
    <property type="match status" value="1"/>
</dbReference>
<proteinExistence type="inferred from homology"/>
<sequence length="435" mass="48639">MIPSEKHVHILGLGNLGRFFAHSLRVVDCTAPISLIFHRPGLFEEWESASRQISITAKESSNNKSKYIKNHGDSSGKPQGTYTSKSSTYIIEPIHASPTTSNSLLEQSNEKKDEYMSPILNLIVTTKSHKTLEALRSVKKRLSEKSTILFVQNGLGTLSKVNEILFPDPVTRPSYLTAIVSHGLFSIGPFHSVHAGLGAVTFGRIPSFSSSSPRPCSESSLNPSSALVERILASSSLNATYFDHWDLRNIQLEKLVINAIINPLSALFYCPNGQIFWIGIIREPLLKLVRRLIQEIHQVFLQLDPPEGPVDPDRFCPSNMELMASCTARRTRDNLSSMLQDILKERETEIDSINGWVVAEGEKRGIDVKCNKKIIELVKNGVKLHDDDIEYHFPGTLSREEMNAWNQALDNLGKNGIKRSKEALYNKYGTCVLAW</sequence>
<organism evidence="9 10">
    <name type="scientific">Golovinomyces cichoracearum</name>
    <dbReference type="NCBI Taxonomy" id="62708"/>
    <lineage>
        <taxon>Eukaryota</taxon>
        <taxon>Fungi</taxon>
        <taxon>Dikarya</taxon>
        <taxon>Ascomycota</taxon>
        <taxon>Pezizomycotina</taxon>
        <taxon>Leotiomycetes</taxon>
        <taxon>Erysiphales</taxon>
        <taxon>Erysiphaceae</taxon>
        <taxon>Golovinomyces</taxon>
    </lineage>
</organism>
<reference evidence="9 10" key="1">
    <citation type="journal article" date="2018" name="BMC Genomics">
        <title>Comparative genome analyses reveal sequence features reflecting distinct modes of host-adaptation between dicot and monocot powdery mildew.</title>
        <authorList>
            <person name="Wu Y."/>
            <person name="Ma X."/>
            <person name="Pan Z."/>
            <person name="Kale S.D."/>
            <person name="Song Y."/>
            <person name="King H."/>
            <person name="Zhang Q."/>
            <person name="Presley C."/>
            <person name="Deng X."/>
            <person name="Wei C.I."/>
            <person name="Xiao S."/>
        </authorList>
    </citation>
    <scope>NUCLEOTIDE SEQUENCE [LARGE SCALE GENOMIC DNA]</scope>
    <source>
        <strain evidence="9">UMSG1</strain>
    </source>
</reference>
<evidence type="ECO:0000256" key="3">
    <source>
        <dbReference type="ARBA" id="ARBA00022857"/>
    </source>
</evidence>
<dbReference type="SUPFAM" id="SSF48179">
    <property type="entry name" value="6-phosphogluconate dehydrogenase C-terminal domain-like"/>
    <property type="match status" value="1"/>
</dbReference>
<keyword evidence="4" id="KW-0560">Oxidoreductase</keyword>
<protein>
    <recommendedName>
        <fullName evidence="2">2-dehydropantoate 2-reductase</fullName>
        <ecNumber evidence="2">1.1.1.169</ecNumber>
    </recommendedName>
    <alternativeName>
        <fullName evidence="5">Ketopantoate reductase</fullName>
    </alternativeName>
</protein>
<dbReference type="GO" id="GO:0008677">
    <property type="term" value="F:2-dehydropantoate 2-reductase activity"/>
    <property type="evidence" value="ECO:0007669"/>
    <property type="project" value="UniProtKB-EC"/>
</dbReference>
<dbReference type="InterPro" id="IPR013328">
    <property type="entry name" value="6PGD_dom2"/>
</dbReference>
<dbReference type="InterPro" id="IPR003710">
    <property type="entry name" value="ApbA"/>
</dbReference>
<dbReference type="EC" id="1.1.1.169" evidence="2"/>
<comment type="caution">
    <text evidence="9">The sequence shown here is derived from an EMBL/GenBank/DDBJ whole genome shotgun (WGS) entry which is preliminary data.</text>
</comment>
<evidence type="ECO:0000256" key="4">
    <source>
        <dbReference type="ARBA" id="ARBA00023002"/>
    </source>
</evidence>
<evidence type="ECO:0000256" key="5">
    <source>
        <dbReference type="ARBA" id="ARBA00032024"/>
    </source>
</evidence>
<name>A0A420IJZ5_9PEZI</name>
<evidence type="ECO:0000313" key="10">
    <source>
        <dbReference type="Proteomes" id="UP000285326"/>
    </source>
</evidence>
<dbReference type="GO" id="GO:0015940">
    <property type="term" value="P:pantothenate biosynthetic process"/>
    <property type="evidence" value="ECO:0007669"/>
    <property type="project" value="InterPro"/>
</dbReference>
<accession>A0A420IJZ5</accession>
<dbReference type="GO" id="GO:0050661">
    <property type="term" value="F:NADP binding"/>
    <property type="evidence" value="ECO:0007669"/>
    <property type="project" value="TreeGrafter"/>
</dbReference>